<evidence type="ECO:0000313" key="2">
    <source>
        <dbReference type="Proteomes" id="UP000054485"/>
    </source>
</evidence>
<dbReference type="STRING" id="930992.A0A0D0BES9"/>
<dbReference type="EMBL" id="KN835187">
    <property type="protein sequence ID" value="KIK44632.1"/>
    <property type="molecule type" value="Genomic_DNA"/>
</dbReference>
<dbReference type="AlphaFoldDB" id="A0A0D0BES9"/>
<dbReference type="InParanoid" id="A0A0D0BES9"/>
<sequence>SPQLGEQKFHFFHPGGFTHVSTRLRDFSARITQRLIDLDNSIPRAFALECCLSSTHSFPRRFPFPTLVGGGDRAHAFRYYPGRSMARGYQHWLCHYFIVHNSLFKAEFPAPRGNLLLSSWMLATHPSYTRQSKHRKYALCQIGLKILGPHGFGFAILNRYISPAYRCTVISRAFRAYSSPSALLIGSLIKYVEY</sequence>
<dbReference type="Proteomes" id="UP000054485">
    <property type="component" value="Unassembled WGS sequence"/>
</dbReference>
<protein>
    <submittedName>
        <fullName evidence="1">Uncharacterized protein</fullName>
    </submittedName>
</protein>
<gene>
    <name evidence="1" type="ORF">CY34DRAFT_784545</name>
</gene>
<accession>A0A0D0BES9</accession>
<organism evidence="1 2">
    <name type="scientific">Suillus luteus UH-Slu-Lm8-n1</name>
    <dbReference type="NCBI Taxonomy" id="930992"/>
    <lineage>
        <taxon>Eukaryota</taxon>
        <taxon>Fungi</taxon>
        <taxon>Dikarya</taxon>
        <taxon>Basidiomycota</taxon>
        <taxon>Agaricomycotina</taxon>
        <taxon>Agaricomycetes</taxon>
        <taxon>Agaricomycetidae</taxon>
        <taxon>Boletales</taxon>
        <taxon>Suillineae</taxon>
        <taxon>Suillaceae</taxon>
        <taxon>Suillus</taxon>
    </lineage>
</organism>
<evidence type="ECO:0000313" key="1">
    <source>
        <dbReference type="EMBL" id="KIK44632.1"/>
    </source>
</evidence>
<dbReference type="OrthoDB" id="2152029at2759"/>
<name>A0A0D0BES9_9AGAM</name>
<keyword evidence="2" id="KW-1185">Reference proteome</keyword>
<reference evidence="1 2" key="1">
    <citation type="submission" date="2014-04" db="EMBL/GenBank/DDBJ databases">
        <authorList>
            <consortium name="DOE Joint Genome Institute"/>
            <person name="Kuo A."/>
            <person name="Ruytinx J."/>
            <person name="Rineau F."/>
            <person name="Colpaert J."/>
            <person name="Kohler A."/>
            <person name="Nagy L.G."/>
            <person name="Floudas D."/>
            <person name="Copeland A."/>
            <person name="Barry K.W."/>
            <person name="Cichocki N."/>
            <person name="Veneault-Fourrey C."/>
            <person name="LaButti K."/>
            <person name="Lindquist E.A."/>
            <person name="Lipzen A."/>
            <person name="Lundell T."/>
            <person name="Morin E."/>
            <person name="Murat C."/>
            <person name="Sun H."/>
            <person name="Tunlid A."/>
            <person name="Henrissat B."/>
            <person name="Grigoriev I.V."/>
            <person name="Hibbett D.S."/>
            <person name="Martin F."/>
            <person name="Nordberg H.P."/>
            <person name="Cantor M.N."/>
            <person name="Hua S.X."/>
        </authorList>
    </citation>
    <scope>NUCLEOTIDE SEQUENCE [LARGE SCALE GENOMIC DNA]</scope>
    <source>
        <strain evidence="1 2">UH-Slu-Lm8-n1</strain>
    </source>
</reference>
<dbReference type="HOGENOM" id="CLU_1405641_0_0_1"/>
<proteinExistence type="predicted"/>
<feature type="non-terminal residue" evidence="1">
    <location>
        <position position="1"/>
    </location>
</feature>
<reference evidence="2" key="2">
    <citation type="submission" date="2015-01" db="EMBL/GenBank/DDBJ databases">
        <title>Evolutionary Origins and Diversification of the Mycorrhizal Mutualists.</title>
        <authorList>
            <consortium name="DOE Joint Genome Institute"/>
            <consortium name="Mycorrhizal Genomics Consortium"/>
            <person name="Kohler A."/>
            <person name="Kuo A."/>
            <person name="Nagy L.G."/>
            <person name="Floudas D."/>
            <person name="Copeland A."/>
            <person name="Barry K.W."/>
            <person name="Cichocki N."/>
            <person name="Veneault-Fourrey C."/>
            <person name="LaButti K."/>
            <person name="Lindquist E.A."/>
            <person name="Lipzen A."/>
            <person name="Lundell T."/>
            <person name="Morin E."/>
            <person name="Murat C."/>
            <person name="Riley R."/>
            <person name="Ohm R."/>
            <person name="Sun H."/>
            <person name="Tunlid A."/>
            <person name="Henrissat B."/>
            <person name="Grigoriev I.V."/>
            <person name="Hibbett D.S."/>
            <person name="Martin F."/>
        </authorList>
    </citation>
    <scope>NUCLEOTIDE SEQUENCE [LARGE SCALE GENOMIC DNA]</scope>
    <source>
        <strain evidence="2">UH-Slu-Lm8-n1</strain>
    </source>
</reference>